<dbReference type="Pfam" id="PF00626">
    <property type="entry name" value="Gelsolin"/>
    <property type="match status" value="1"/>
</dbReference>
<organism evidence="3 4">
    <name type="scientific">Ophiophagus hannah</name>
    <name type="common">King cobra</name>
    <name type="synonym">Naja hannah</name>
    <dbReference type="NCBI Taxonomy" id="8665"/>
    <lineage>
        <taxon>Eukaryota</taxon>
        <taxon>Metazoa</taxon>
        <taxon>Chordata</taxon>
        <taxon>Craniata</taxon>
        <taxon>Vertebrata</taxon>
        <taxon>Euteleostomi</taxon>
        <taxon>Lepidosauria</taxon>
        <taxon>Squamata</taxon>
        <taxon>Bifurcata</taxon>
        <taxon>Unidentata</taxon>
        <taxon>Episquamata</taxon>
        <taxon>Toxicofera</taxon>
        <taxon>Serpentes</taxon>
        <taxon>Colubroidea</taxon>
        <taxon>Elapidae</taxon>
        <taxon>Elapinae</taxon>
        <taxon>Ophiophagus</taxon>
    </lineage>
</organism>
<dbReference type="SMART" id="SM00262">
    <property type="entry name" value="GEL"/>
    <property type="match status" value="1"/>
</dbReference>
<dbReference type="PANTHER" id="PTHR11977:SF30">
    <property type="entry name" value="VILLIN-LIKE PROTEIN"/>
    <property type="match status" value="1"/>
</dbReference>
<dbReference type="GO" id="GO:0015629">
    <property type="term" value="C:actin cytoskeleton"/>
    <property type="evidence" value="ECO:0007669"/>
    <property type="project" value="TreeGrafter"/>
</dbReference>
<evidence type="ECO:0000313" key="3">
    <source>
        <dbReference type="EMBL" id="ETE56187.1"/>
    </source>
</evidence>
<dbReference type="Gene3D" id="3.40.20.10">
    <property type="entry name" value="Severin"/>
    <property type="match status" value="1"/>
</dbReference>
<dbReference type="InterPro" id="IPR007123">
    <property type="entry name" value="Gelsolin-like_dom"/>
</dbReference>
<evidence type="ECO:0000259" key="2">
    <source>
        <dbReference type="Pfam" id="PF00626"/>
    </source>
</evidence>
<dbReference type="InterPro" id="IPR007122">
    <property type="entry name" value="Villin/Gelsolin"/>
</dbReference>
<dbReference type="PANTHER" id="PTHR11977">
    <property type="entry name" value="VILLIN"/>
    <property type="match status" value="1"/>
</dbReference>
<dbReference type="EMBL" id="AZIM01035360">
    <property type="protein sequence ID" value="ETE56187.1"/>
    <property type="molecule type" value="Genomic_DNA"/>
</dbReference>
<dbReference type="OrthoDB" id="6375767at2759"/>
<dbReference type="GO" id="GO:0005546">
    <property type="term" value="F:phosphatidylinositol-4,5-bisphosphate binding"/>
    <property type="evidence" value="ECO:0007669"/>
    <property type="project" value="TreeGrafter"/>
</dbReference>
<gene>
    <name evidence="3" type="primary">VIL1</name>
    <name evidence="3" type="ORF">L345_18102</name>
</gene>
<evidence type="ECO:0000313" key="4">
    <source>
        <dbReference type="Proteomes" id="UP000018936"/>
    </source>
</evidence>
<sequence length="134" mass="15164">MSRWKAGCSLGSLSFHISIQSFLALFLPIRFLFPLFQIFLWVGKTANSYEKTESVSAAKEYLKNHPAGRDVTTPIITVKQGHEPLNFTGWFTAWDPYKWSQRVLCPIAGWTWPSRPPALWWGAFLPSLGSGGFL</sequence>
<dbReference type="AlphaFoldDB" id="V8N3Q6"/>
<feature type="non-terminal residue" evidence="3">
    <location>
        <position position="1"/>
    </location>
</feature>
<dbReference type="GO" id="GO:0008154">
    <property type="term" value="P:actin polymerization or depolymerization"/>
    <property type="evidence" value="ECO:0007669"/>
    <property type="project" value="TreeGrafter"/>
</dbReference>
<dbReference type="Proteomes" id="UP000018936">
    <property type="component" value="Unassembled WGS sequence"/>
</dbReference>
<reference evidence="3 4" key="1">
    <citation type="journal article" date="2013" name="Proc. Natl. Acad. Sci. U.S.A.">
        <title>The king cobra genome reveals dynamic gene evolution and adaptation in the snake venom system.</title>
        <authorList>
            <person name="Vonk F.J."/>
            <person name="Casewell N.R."/>
            <person name="Henkel C.V."/>
            <person name="Heimberg A.M."/>
            <person name="Jansen H.J."/>
            <person name="McCleary R.J."/>
            <person name="Kerkkamp H.M."/>
            <person name="Vos R.A."/>
            <person name="Guerreiro I."/>
            <person name="Calvete J.J."/>
            <person name="Wuster W."/>
            <person name="Woods A.E."/>
            <person name="Logan J.M."/>
            <person name="Harrison R.A."/>
            <person name="Castoe T.A."/>
            <person name="de Koning A.P."/>
            <person name="Pollock D.D."/>
            <person name="Yandell M."/>
            <person name="Calderon D."/>
            <person name="Renjifo C."/>
            <person name="Currier R.B."/>
            <person name="Salgado D."/>
            <person name="Pla D."/>
            <person name="Sanz L."/>
            <person name="Hyder A.S."/>
            <person name="Ribeiro J.M."/>
            <person name="Arntzen J.W."/>
            <person name="van den Thillart G.E."/>
            <person name="Boetzer M."/>
            <person name="Pirovano W."/>
            <person name="Dirks R.P."/>
            <person name="Spaink H.P."/>
            <person name="Duboule D."/>
            <person name="McGlinn E."/>
            <person name="Kini R.M."/>
            <person name="Richardson M.K."/>
        </authorList>
    </citation>
    <scope>NUCLEOTIDE SEQUENCE</scope>
    <source>
        <tissue evidence="3">Blood</tissue>
    </source>
</reference>
<dbReference type="GO" id="GO:0051015">
    <property type="term" value="F:actin filament binding"/>
    <property type="evidence" value="ECO:0007669"/>
    <property type="project" value="InterPro"/>
</dbReference>
<protein>
    <submittedName>
        <fullName evidence="3">Villin-1</fullName>
    </submittedName>
</protein>
<evidence type="ECO:0000256" key="1">
    <source>
        <dbReference type="ARBA" id="ARBA00023203"/>
    </source>
</evidence>
<dbReference type="GO" id="GO:0051014">
    <property type="term" value="P:actin filament severing"/>
    <property type="evidence" value="ECO:0007669"/>
    <property type="project" value="TreeGrafter"/>
</dbReference>
<keyword evidence="1" id="KW-0009">Actin-binding</keyword>
<feature type="domain" description="Gelsolin-like" evidence="2">
    <location>
        <begin position="36"/>
        <end position="87"/>
    </location>
</feature>
<keyword evidence="4" id="KW-1185">Reference proteome</keyword>
<comment type="caution">
    <text evidence="3">The sequence shown here is derived from an EMBL/GenBank/DDBJ whole genome shotgun (WGS) entry which is preliminary data.</text>
</comment>
<proteinExistence type="predicted"/>
<dbReference type="InterPro" id="IPR029006">
    <property type="entry name" value="ADF-H/Gelsolin-like_dom_sf"/>
</dbReference>
<dbReference type="GO" id="GO:0051016">
    <property type="term" value="P:barbed-end actin filament capping"/>
    <property type="evidence" value="ECO:0007669"/>
    <property type="project" value="TreeGrafter"/>
</dbReference>
<name>V8N3Q6_OPHHA</name>
<dbReference type="SUPFAM" id="SSF55753">
    <property type="entry name" value="Actin depolymerizing proteins"/>
    <property type="match status" value="1"/>
</dbReference>
<dbReference type="GO" id="GO:0005737">
    <property type="term" value="C:cytoplasm"/>
    <property type="evidence" value="ECO:0007669"/>
    <property type="project" value="TreeGrafter"/>
</dbReference>
<accession>V8N3Q6</accession>